<dbReference type="Pfam" id="PF08402">
    <property type="entry name" value="TOBE_2"/>
    <property type="match status" value="1"/>
</dbReference>
<accession>A0ABS7VR72</accession>
<proteinExistence type="predicted"/>
<sequence length="104" mass="11314">MAAGTKLTLSIRPEDVVVSSDTKHGGLAVSIDLIEELGSSRVAYCPVGPQELAVELPRNAENFDHRTICLECPARRLHAFDRETGKRLAGPPQIVDLRQEPLVA</sequence>
<evidence type="ECO:0000259" key="1">
    <source>
        <dbReference type="Pfam" id="PF08402"/>
    </source>
</evidence>
<dbReference type="Gene3D" id="2.40.50.140">
    <property type="entry name" value="Nucleic acid-binding proteins"/>
    <property type="match status" value="1"/>
</dbReference>
<organism evidence="2 3">
    <name type="scientific">Microvirga puerhi</name>
    <dbReference type="NCBI Taxonomy" id="2876078"/>
    <lineage>
        <taxon>Bacteria</taxon>
        <taxon>Pseudomonadati</taxon>
        <taxon>Pseudomonadota</taxon>
        <taxon>Alphaproteobacteria</taxon>
        <taxon>Hyphomicrobiales</taxon>
        <taxon>Methylobacteriaceae</taxon>
        <taxon>Microvirga</taxon>
    </lineage>
</organism>
<dbReference type="EMBL" id="JAIRBM010000014">
    <property type="protein sequence ID" value="MBZ6078058.1"/>
    <property type="molecule type" value="Genomic_DNA"/>
</dbReference>
<dbReference type="InterPro" id="IPR008995">
    <property type="entry name" value="Mo/tungstate-bd_C_term_dom"/>
</dbReference>
<protein>
    <submittedName>
        <fullName evidence="2">TOBE domain-containing protein</fullName>
    </submittedName>
</protein>
<dbReference type="RefSeq" id="WP_224314810.1">
    <property type="nucleotide sequence ID" value="NZ_JAIRBM010000014.1"/>
</dbReference>
<gene>
    <name evidence="2" type="ORF">K9B37_17470</name>
</gene>
<keyword evidence="3" id="KW-1185">Reference proteome</keyword>
<evidence type="ECO:0000313" key="3">
    <source>
        <dbReference type="Proteomes" id="UP000704176"/>
    </source>
</evidence>
<dbReference type="Proteomes" id="UP000704176">
    <property type="component" value="Unassembled WGS sequence"/>
</dbReference>
<dbReference type="Gene3D" id="2.40.50.100">
    <property type="match status" value="1"/>
</dbReference>
<dbReference type="SUPFAM" id="SSF50331">
    <property type="entry name" value="MOP-like"/>
    <property type="match status" value="1"/>
</dbReference>
<name>A0ABS7VR72_9HYPH</name>
<dbReference type="InterPro" id="IPR012340">
    <property type="entry name" value="NA-bd_OB-fold"/>
</dbReference>
<comment type="caution">
    <text evidence="2">The sequence shown here is derived from an EMBL/GenBank/DDBJ whole genome shotgun (WGS) entry which is preliminary data.</text>
</comment>
<dbReference type="InterPro" id="IPR013611">
    <property type="entry name" value="Transp-assoc_OB_typ2"/>
</dbReference>
<evidence type="ECO:0000313" key="2">
    <source>
        <dbReference type="EMBL" id="MBZ6078058.1"/>
    </source>
</evidence>
<reference evidence="2 3" key="1">
    <citation type="submission" date="2021-09" db="EMBL/GenBank/DDBJ databases">
        <title>The complete genome sequence of a new microorganism.</title>
        <authorList>
            <person name="Zi Z."/>
        </authorList>
    </citation>
    <scope>NUCLEOTIDE SEQUENCE [LARGE SCALE GENOMIC DNA]</scope>
    <source>
        <strain evidence="2 3">WGZ8</strain>
    </source>
</reference>
<feature type="domain" description="Transport-associated OB type 2" evidence="1">
    <location>
        <begin position="9"/>
        <end position="60"/>
    </location>
</feature>